<keyword evidence="5" id="KW-1185">Reference proteome</keyword>
<dbReference type="OMA" id="YDINHNE"/>
<protein>
    <recommendedName>
        <fullName evidence="3">NmrA-like domain-containing protein</fullName>
    </recommendedName>
</protein>
<evidence type="ECO:0000313" key="5">
    <source>
        <dbReference type="Proteomes" id="UP000449547"/>
    </source>
</evidence>
<dbReference type="Pfam" id="PF05368">
    <property type="entry name" value="NmrA"/>
    <property type="match status" value="1"/>
</dbReference>
<dbReference type="Gene3D" id="3.90.25.10">
    <property type="entry name" value="UDP-galactose 4-epimerase, domain 1"/>
    <property type="match status" value="1"/>
</dbReference>
<accession>A0A642UUD9</accession>
<sequence>MAVSIAIIGFNGILGKPVYEALTSDAFRSKVKEIKVVSRSDPKQPLPGVEYVIGDVSNESEVTKLAQGVGSVDAVISLVGLNPAVNPGLEAFLAQVKPQLYIPSDFSGDIEQTEKLVPGSVGFQAIHSETVRQLGIKVADVYTGLFHEPGTLPENFAQYFGISPDGSTVVRGDVSTETSVTSVRDVGRVLAAIATFPDYSKLLDFINVESDKVSYTDVHQAWSAFHGKPINITRTVTKEEALAEVKNDMATNGFDHAKLAFYLHSLTSQGAPGGLVFAETHNDLINPGTWEWEKFQRA</sequence>
<comment type="caution">
    <text evidence="4">The sequence shown here is derived from an EMBL/GenBank/DDBJ whole genome shotgun (WGS) entry which is preliminary data.</text>
</comment>
<organism evidence="4 5">
    <name type="scientific">Diutina rugosa</name>
    <name type="common">Yeast</name>
    <name type="synonym">Candida rugosa</name>
    <dbReference type="NCBI Taxonomy" id="5481"/>
    <lineage>
        <taxon>Eukaryota</taxon>
        <taxon>Fungi</taxon>
        <taxon>Dikarya</taxon>
        <taxon>Ascomycota</taxon>
        <taxon>Saccharomycotina</taxon>
        <taxon>Pichiomycetes</taxon>
        <taxon>Debaryomycetaceae</taxon>
        <taxon>Diutina</taxon>
    </lineage>
</organism>
<gene>
    <name evidence="4" type="ORF">DIURU_001489</name>
</gene>
<dbReference type="VEuPathDB" id="FungiDB:DIURU_001489"/>
<dbReference type="InterPro" id="IPR051609">
    <property type="entry name" value="NmrA/Isoflavone_reductase-like"/>
</dbReference>
<dbReference type="SUPFAM" id="SSF51735">
    <property type="entry name" value="NAD(P)-binding Rossmann-fold domains"/>
    <property type="match status" value="1"/>
</dbReference>
<dbReference type="EMBL" id="SWFT01000048">
    <property type="protein sequence ID" value="KAA8905416.1"/>
    <property type="molecule type" value="Genomic_DNA"/>
</dbReference>
<evidence type="ECO:0000259" key="3">
    <source>
        <dbReference type="Pfam" id="PF05368"/>
    </source>
</evidence>
<dbReference type="RefSeq" id="XP_034013717.1">
    <property type="nucleotide sequence ID" value="XM_034154037.1"/>
</dbReference>
<keyword evidence="1" id="KW-0521">NADP</keyword>
<evidence type="ECO:0000313" key="4">
    <source>
        <dbReference type="EMBL" id="KAA8905416.1"/>
    </source>
</evidence>
<dbReference type="AlphaFoldDB" id="A0A642UUD9"/>
<dbReference type="Gene3D" id="3.40.50.720">
    <property type="entry name" value="NAD(P)-binding Rossmann-like Domain"/>
    <property type="match status" value="1"/>
</dbReference>
<name>A0A642UUD9_DIURU</name>
<keyword evidence="2" id="KW-0560">Oxidoreductase</keyword>
<proteinExistence type="predicted"/>
<feature type="domain" description="NmrA-like" evidence="3">
    <location>
        <begin position="4"/>
        <end position="244"/>
    </location>
</feature>
<dbReference type="GO" id="GO:0016491">
    <property type="term" value="F:oxidoreductase activity"/>
    <property type="evidence" value="ECO:0007669"/>
    <property type="project" value="UniProtKB-KW"/>
</dbReference>
<dbReference type="PANTHER" id="PTHR47706:SF9">
    <property type="entry name" value="NMRA-LIKE DOMAIN-CONTAINING PROTEIN-RELATED"/>
    <property type="match status" value="1"/>
</dbReference>
<dbReference type="PANTHER" id="PTHR47706">
    <property type="entry name" value="NMRA-LIKE FAMILY PROTEIN"/>
    <property type="match status" value="1"/>
</dbReference>
<dbReference type="GeneID" id="54780142"/>
<reference evidence="4 5" key="1">
    <citation type="submission" date="2019-07" db="EMBL/GenBank/DDBJ databases">
        <title>Genome assembly of two rare yeast pathogens: Diutina rugosa and Trichomonascus ciferrii.</title>
        <authorList>
            <person name="Mixao V."/>
            <person name="Saus E."/>
            <person name="Hansen A."/>
            <person name="Lass-Flor C."/>
            <person name="Gabaldon T."/>
        </authorList>
    </citation>
    <scope>NUCLEOTIDE SEQUENCE [LARGE SCALE GENOMIC DNA]</scope>
    <source>
        <strain evidence="4 5">CBS 613</strain>
    </source>
</reference>
<dbReference type="InterPro" id="IPR008030">
    <property type="entry name" value="NmrA-like"/>
</dbReference>
<evidence type="ECO:0000256" key="1">
    <source>
        <dbReference type="ARBA" id="ARBA00022857"/>
    </source>
</evidence>
<dbReference type="OrthoDB" id="9974981at2759"/>
<dbReference type="InterPro" id="IPR036291">
    <property type="entry name" value="NAD(P)-bd_dom_sf"/>
</dbReference>
<evidence type="ECO:0000256" key="2">
    <source>
        <dbReference type="ARBA" id="ARBA00023002"/>
    </source>
</evidence>
<dbReference type="Proteomes" id="UP000449547">
    <property type="component" value="Unassembled WGS sequence"/>
</dbReference>